<feature type="compositionally biased region" description="Low complexity" evidence="1">
    <location>
        <begin position="314"/>
        <end position="326"/>
    </location>
</feature>
<feature type="compositionally biased region" description="Acidic residues" evidence="1">
    <location>
        <begin position="263"/>
        <end position="287"/>
    </location>
</feature>
<evidence type="ECO:0000256" key="1">
    <source>
        <dbReference type="SAM" id="MobiDB-lite"/>
    </source>
</evidence>
<dbReference type="GO" id="GO:0000111">
    <property type="term" value="C:nucleotide-excision repair factor 2 complex"/>
    <property type="evidence" value="ECO:0007669"/>
    <property type="project" value="TreeGrafter"/>
</dbReference>
<dbReference type="Gene3D" id="3.30.70.2460">
    <property type="entry name" value="Rad4, beta-hairpin domain BHD3"/>
    <property type="match status" value="1"/>
</dbReference>
<proteinExistence type="predicted"/>
<feature type="region of interest" description="Disordered" evidence="1">
    <location>
        <begin position="228"/>
        <end position="342"/>
    </location>
</feature>
<dbReference type="InterPro" id="IPR042488">
    <property type="entry name" value="Rad4_BHD3_sf"/>
</dbReference>
<dbReference type="AlphaFoldDB" id="D2V211"/>
<dbReference type="STRING" id="5762.D2V211"/>
<dbReference type="GO" id="GO:0006298">
    <property type="term" value="P:mismatch repair"/>
    <property type="evidence" value="ECO:0007669"/>
    <property type="project" value="TreeGrafter"/>
</dbReference>
<dbReference type="KEGG" id="ngr:NAEGRDRAFT_62839"/>
<dbReference type="GO" id="GO:0071942">
    <property type="term" value="C:XPC complex"/>
    <property type="evidence" value="ECO:0007669"/>
    <property type="project" value="TreeGrafter"/>
</dbReference>
<evidence type="ECO:0000259" key="2">
    <source>
        <dbReference type="SMART" id="SM01032"/>
    </source>
</evidence>
<dbReference type="InterPro" id="IPR018328">
    <property type="entry name" value="Rad4_beta-hairpin_dom3"/>
</dbReference>
<evidence type="ECO:0000313" key="4">
    <source>
        <dbReference type="Proteomes" id="UP000006671"/>
    </source>
</evidence>
<feature type="compositionally biased region" description="Acidic residues" evidence="1">
    <location>
        <begin position="240"/>
        <end position="253"/>
    </location>
</feature>
<evidence type="ECO:0000313" key="3">
    <source>
        <dbReference type="EMBL" id="EFC48974.1"/>
    </source>
</evidence>
<dbReference type="InterPro" id="IPR004583">
    <property type="entry name" value="DNA_repair_Rad4"/>
</dbReference>
<feature type="compositionally biased region" description="Acidic residues" evidence="1">
    <location>
        <begin position="1"/>
        <end position="17"/>
    </location>
</feature>
<dbReference type="eggNOG" id="KOG2179">
    <property type="taxonomic scope" value="Eukaryota"/>
</dbReference>
<dbReference type="GO" id="GO:0005737">
    <property type="term" value="C:cytoplasm"/>
    <property type="evidence" value="ECO:0007669"/>
    <property type="project" value="TreeGrafter"/>
</dbReference>
<keyword evidence="4" id="KW-1185">Reference proteome</keyword>
<dbReference type="GO" id="GO:0006289">
    <property type="term" value="P:nucleotide-excision repair"/>
    <property type="evidence" value="ECO:0007669"/>
    <property type="project" value="InterPro"/>
</dbReference>
<dbReference type="InParanoid" id="D2V211"/>
<dbReference type="GO" id="GO:0003684">
    <property type="term" value="F:damaged DNA binding"/>
    <property type="evidence" value="ECO:0007669"/>
    <property type="project" value="InterPro"/>
</dbReference>
<feature type="domain" description="Rad4 beta-hairpin" evidence="2">
    <location>
        <begin position="92"/>
        <end position="171"/>
    </location>
</feature>
<organism evidence="4">
    <name type="scientific">Naegleria gruberi</name>
    <name type="common">Amoeba</name>
    <dbReference type="NCBI Taxonomy" id="5762"/>
    <lineage>
        <taxon>Eukaryota</taxon>
        <taxon>Discoba</taxon>
        <taxon>Heterolobosea</taxon>
        <taxon>Tetramitia</taxon>
        <taxon>Eutetramitia</taxon>
        <taxon>Vahlkampfiidae</taxon>
        <taxon>Naegleria</taxon>
    </lineage>
</organism>
<dbReference type="OrthoDB" id="1733514at2759"/>
<accession>D2V211</accession>
<protein>
    <submittedName>
        <fullName evidence="3">Predicted protein</fullName>
    </submittedName>
</protein>
<feature type="region of interest" description="Disordered" evidence="1">
    <location>
        <begin position="1"/>
        <end position="29"/>
    </location>
</feature>
<dbReference type="EMBL" id="GG738849">
    <property type="protein sequence ID" value="EFC48974.1"/>
    <property type="molecule type" value="Genomic_DNA"/>
</dbReference>
<dbReference type="Pfam" id="PF10405">
    <property type="entry name" value="BHD_3"/>
    <property type="match status" value="1"/>
</dbReference>
<dbReference type="PANTHER" id="PTHR12135">
    <property type="entry name" value="DNA REPAIR PROTEIN XP-C / RAD4"/>
    <property type="match status" value="1"/>
</dbReference>
<name>D2V211_NAEGR</name>
<feature type="compositionally biased region" description="Low complexity" evidence="1">
    <location>
        <begin position="228"/>
        <end position="239"/>
    </location>
</feature>
<dbReference type="Proteomes" id="UP000006671">
    <property type="component" value="Unassembled WGS sequence"/>
</dbReference>
<dbReference type="PANTHER" id="PTHR12135:SF0">
    <property type="entry name" value="DNA REPAIR PROTEIN COMPLEMENTING XP-C CELLS"/>
    <property type="match status" value="1"/>
</dbReference>
<dbReference type="GeneID" id="8855132"/>
<dbReference type="RefSeq" id="XP_002681718.1">
    <property type="nucleotide sequence ID" value="XM_002681672.1"/>
</dbReference>
<sequence length="342" mass="40040">MFEEQTESNIENDEWEEQVIPQDEPNIDEPNMEKILEKKEFKFNNWIEIQYENPNSTIKSSKFSKNSDLTELFGEWQTEDYQVPIINENDEIPKSDKGSYELWNDKFLPIGCCHISTNNEPLKGLTIVARKLKIDYSRAMIGFEFKHKRSIPIYDGIIIHSKNEQLLRMEYLKYQQVKLEKLIKKKNERFLNNWKKLVKGLLAREYVKNKYANRKEQIHLHDIISINSNINENDNNDNGNENDDKEENEEEENKDYMSSSSSDIDEEDEEIEMSSSDIDEMSDDEEEEKPKKKKKTKSSTTPPPSKKSKKKKNTPPSASSSTSTSTVQRMLASGKIVEFEQI</sequence>
<dbReference type="VEuPathDB" id="AmoebaDB:NAEGRDRAFT_62839"/>
<dbReference type="GO" id="GO:0003697">
    <property type="term" value="F:single-stranded DNA binding"/>
    <property type="evidence" value="ECO:0007669"/>
    <property type="project" value="TreeGrafter"/>
</dbReference>
<gene>
    <name evidence="3" type="ORF">NAEGRDRAFT_62839</name>
</gene>
<dbReference type="SMART" id="SM01032">
    <property type="entry name" value="BHD_3"/>
    <property type="match status" value="1"/>
</dbReference>
<reference evidence="3 4" key="1">
    <citation type="journal article" date="2010" name="Cell">
        <title>The genome of Naegleria gruberi illuminates early eukaryotic versatility.</title>
        <authorList>
            <person name="Fritz-Laylin L.K."/>
            <person name="Prochnik S.E."/>
            <person name="Ginger M.L."/>
            <person name="Dacks J.B."/>
            <person name="Carpenter M.L."/>
            <person name="Field M.C."/>
            <person name="Kuo A."/>
            <person name="Paredez A."/>
            <person name="Chapman J."/>
            <person name="Pham J."/>
            <person name="Shu S."/>
            <person name="Neupane R."/>
            <person name="Cipriano M."/>
            <person name="Mancuso J."/>
            <person name="Tu H."/>
            <person name="Salamov A."/>
            <person name="Lindquist E."/>
            <person name="Shapiro H."/>
            <person name="Lucas S."/>
            <person name="Grigoriev I.V."/>
            <person name="Cande W.Z."/>
            <person name="Fulton C."/>
            <person name="Rokhsar D.S."/>
            <person name="Dawson S.C."/>
        </authorList>
    </citation>
    <scope>NUCLEOTIDE SEQUENCE [LARGE SCALE GENOMIC DNA]</scope>
    <source>
        <strain evidence="3 4">NEG-M</strain>
    </source>
</reference>